<dbReference type="PANTHER" id="PTHR44591">
    <property type="entry name" value="STRESS RESPONSE REGULATOR PROTEIN 1"/>
    <property type="match status" value="1"/>
</dbReference>
<keyword evidence="1 2" id="KW-0597">Phosphoprotein</keyword>
<evidence type="ECO:0000256" key="2">
    <source>
        <dbReference type="PROSITE-ProRule" id="PRU00169"/>
    </source>
</evidence>
<dbReference type="PROSITE" id="PS50110">
    <property type="entry name" value="RESPONSE_REGULATORY"/>
    <property type="match status" value="1"/>
</dbReference>
<accession>A0A6T9XZV5</accession>
<evidence type="ECO:0000256" key="3">
    <source>
        <dbReference type="PROSITE-ProRule" id="PRU00339"/>
    </source>
</evidence>
<evidence type="ECO:0000313" key="6">
    <source>
        <dbReference type="Proteomes" id="UP000509458"/>
    </source>
</evidence>
<evidence type="ECO:0000256" key="1">
    <source>
        <dbReference type="ARBA" id="ARBA00022553"/>
    </source>
</evidence>
<feature type="domain" description="Response regulatory" evidence="4">
    <location>
        <begin position="24"/>
        <end position="143"/>
    </location>
</feature>
<feature type="repeat" description="TPR" evidence="3">
    <location>
        <begin position="464"/>
        <end position="497"/>
    </location>
</feature>
<dbReference type="Gene3D" id="1.25.40.10">
    <property type="entry name" value="Tetratricopeptide repeat domain"/>
    <property type="match status" value="1"/>
</dbReference>
<keyword evidence="3" id="KW-0802">TPR repeat</keyword>
<dbReference type="Proteomes" id="UP000509458">
    <property type="component" value="Chromosome"/>
</dbReference>
<dbReference type="PROSITE" id="PS50005">
    <property type="entry name" value="TPR"/>
    <property type="match status" value="1"/>
</dbReference>
<dbReference type="GO" id="GO:0000160">
    <property type="term" value="P:phosphorelay signal transduction system"/>
    <property type="evidence" value="ECO:0007669"/>
    <property type="project" value="InterPro"/>
</dbReference>
<dbReference type="SUPFAM" id="SSF48452">
    <property type="entry name" value="TPR-like"/>
    <property type="match status" value="1"/>
</dbReference>
<dbReference type="PANTHER" id="PTHR44591:SF3">
    <property type="entry name" value="RESPONSE REGULATORY DOMAIN-CONTAINING PROTEIN"/>
    <property type="match status" value="1"/>
</dbReference>
<dbReference type="InterPro" id="IPR011990">
    <property type="entry name" value="TPR-like_helical_dom_sf"/>
</dbReference>
<dbReference type="InterPro" id="IPR050595">
    <property type="entry name" value="Bact_response_regulator"/>
</dbReference>
<dbReference type="Pfam" id="PF00072">
    <property type="entry name" value="Response_reg"/>
    <property type="match status" value="1"/>
</dbReference>
<dbReference type="InterPro" id="IPR019734">
    <property type="entry name" value="TPR_rpt"/>
</dbReference>
<evidence type="ECO:0000313" key="5">
    <source>
        <dbReference type="EMBL" id="CAB9493972.1"/>
    </source>
</evidence>
<name>A0A6T9XZV5_ALTMA</name>
<dbReference type="Gene3D" id="3.40.50.2300">
    <property type="match status" value="1"/>
</dbReference>
<dbReference type="InterPro" id="IPR001789">
    <property type="entry name" value="Sig_transdc_resp-reg_receiver"/>
</dbReference>
<organism evidence="5 6">
    <name type="scientific">Alteromonas macleodii</name>
    <name type="common">Pseudoalteromonas macleodii</name>
    <dbReference type="NCBI Taxonomy" id="28108"/>
    <lineage>
        <taxon>Bacteria</taxon>
        <taxon>Pseudomonadati</taxon>
        <taxon>Pseudomonadota</taxon>
        <taxon>Gammaproteobacteria</taxon>
        <taxon>Alteromonadales</taxon>
        <taxon>Alteromonadaceae</taxon>
        <taxon>Alteromonas/Salinimonas group</taxon>
        <taxon>Alteromonas</taxon>
    </lineage>
</organism>
<dbReference type="InterPro" id="IPR011006">
    <property type="entry name" value="CheY-like_superfamily"/>
</dbReference>
<protein>
    <submittedName>
        <fullName evidence="5">Response regulator receiver protein</fullName>
    </submittedName>
</protein>
<dbReference type="SUPFAM" id="SSF52172">
    <property type="entry name" value="CheY-like"/>
    <property type="match status" value="1"/>
</dbReference>
<sequence length="553" mass="62664">MHFFPAADKLALIKSIHMIAVEFRIAIVEDNATARTALRGHLMSIANLSVSSFASGVELKAALRKQNFELLLMDYHLGQGKTGVEWVQNLREAGFIRPSTGIIFLTSDRSPQIIGRIMDLQPDVLLIKPYTIASLTRQINHYLKYRDFVKNVLHSLDNKQLERAISVVRAKISEGIPPRLVADIRKLYARLLYENGDIQRALSIYDDVLTRSDKVLWAQWGKVKCQYASGQWPHCKSHLSQMVNSSLARDKAFEWLASISFEQNSYEQVEKYLNEIKFSELSLPAAKLKTLAYQKQDKVVEAIDLLQKKRAMHRSAKDRFNDFTFELAEFYLFLAEESPETNRKESLSQARKLVGIAGRSQGDPQTLQKRDYLLAFSAVLDGDIEKASLLLESDHIDNYLRTEPSVLVIAAKVHHGLGDERKAGELLLMAKQKNAELQAISEQVMNDELIFTGGERLGLNHEQAISINESGTQLFIEGMFDKAMKHFYDAFQLSPETAAFGLNLLQCMIEADTGVYRKFNINVLLEKITSLPLNETNRTRLEQLTLSAQEQAL</sequence>
<dbReference type="EMBL" id="LR812090">
    <property type="protein sequence ID" value="CAB9493972.1"/>
    <property type="molecule type" value="Genomic_DNA"/>
</dbReference>
<feature type="modified residue" description="4-aspartylphosphate" evidence="2">
    <location>
        <position position="74"/>
    </location>
</feature>
<gene>
    <name evidence="5" type="ORF">ALFOR1_30907</name>
</gene>
<dbReference type="SMART" id="SM00448">
    <property type="entry name" value="REC"/>
    <property type="match status" value="1"/>
</dbReference>
<dbReference type="AlphaFoldDB" id="A0A6T9XZV5"/>
<reference evidence="5 6" key="1">
    <citation type="submission" date="2020-06" db="EMBL/GenBank/DDBJ databases">
        <authorList>
            <person name="Duchaud E."/>
        </authorList>
    </citation>
    <scope>NUCLEOTIDE SEQUENCE [LARGE SCALE GENOMIC DNA]</scope>
    <source>
        <strain evidence="5">Alteromonas fortis</strain>
    </source>
</reference>
<evidence type="ECO:0000259" key="4">
    <source>
        <dbReference type="PROSITE" id="PS50110"/>
    </source>
</evidence>
<proteinExistence type="predicted"/>